<gene>
    <name evidence="2" type="ORF">DF015_29210</name>
</gene>
<dbReference type="Proteomes" id="UP000273734">
    <property type="component" value="Unassembled WGS sequence"/>
</dbReference>
<feature type="domain" description="N-acetyltransferase" evidence="1">
    <location>
        <begin position="14"/>
        <end position="180"/>
    </location>
</feature>
<dbReference type="RefSeq" id="WP_095402786.1">
    <property type="nucleotide sequence ID" value="NZ_NQMX01000020.1"/>
</dbReference>
<proteinExistence type="predicted"/>
<comment type="caution">
    <text evidence="2">The sequence shown here is derived from an EMBL/GenBank/DDBJ whole genome shotgun (WGS) entry which is preliminary data.</text>
</comment>
<dbReference type="Pfam" id="PF13302">
    <property type="entry name" value="Acetyltransf_3"/>
    <property type="match status" value="1"/>
</dbReference>
<name>A0AB74D130_9BURK</name>
<evidence type="ECO:0000313" key="2">
    <source>
        <dbReference type="EMBL" id="RQP70976.1"/>
    </source>
</evidence>
<dbReference type="Gene3D" id="3.40.630.30">
    <property type="match status" value="1"/>
</dbReference>
<dbReference type="PANTHER" id="PTHR43792">
    <property type="entry name" value="GNAT FAMILY, PUTATIVE (AFU_ORTHOLOGUE AFUA_3G00765)-RELATED-RELATED"/>
    <property type="match status" value="1"/>
</dbReference>
<reference evidence="2 3" key="1">
    <citation type="submission" date="2018-08" db="EMBL/GenBank/DDBJ databases">
        <title>Comparative analysis of Burkholderia isolates from Puerto Rico.</title>
        <authorList>
            <person name="Hall C."/>
            <person name="Sahl J."/>
            <person name="Wagner D."/>
        </authorList>
    </citation>
    <scope>NUCLEOTIDE SEQUENCE [LARGE SCALE GENOMIC DNA]</scope>
    <source>
        <strain evidence="2 3">Bp8964</strain>
    </source>
</reference>
<dbReference type="EMBL" id="QTNY01000026">
    <property type="protein sequence ID" value="RQP70976.1"/>
    <property type="molecule type" value="Genomic_DNA"/>
</dbReference>
<dbReference type="SUPFAM" id="SSF55729">
    <property type="entry name" value="Acyl-CoA N-acyltransferases (Nat)"/>
    <property type="match status" value="1"/>
</dbReference>
<dbReference type="InterPro" id="IPR000182">
    <property type="entry name" value="GNAT_dom"/>
</dbReference>
<evidence type="ECO:0000313" key="3">
    <source>
        <dbReference type="Proteomes" id="UP000273734"/>
    </source>
</evidence>
<organism evidence="2 3">
    <name type="scientific">Burkholderia ubonensis</name>
    <dbReference type="NCBI Taxonomy" id="101571"/>
    <lineage>
        <taxon>Bacteria</taxon>
        <taxon>Pseudomonadati</taxon>
        <taxon>Pseudomonadota</taxon>
        <taxon>Betaproteobacteria</taxon>
        <taxon>Burkholderiales</taxon>
        <taxon>Burkholderiaceae</taxon>
        <taxon>Burkholderia</taxon>
        <taxon>Burkholderia cepacia complex</taxon>
    </lineage>
</organism>
<dbReference type="InterPro" id="IPR016181">
    <property type="entry name" value="Acyl_CoA_acyltransferase"/>
</dbReference>
<protein>
    <submittedName>
        <fullName evidence="2">N-acetyltransferase</fullName>
    </submittedName>
</protein>
<dbReference type="InterPro" id="IPR051531">
    <property type="entry name" value="N-acetyltransferase"/>
</dbReference>
<accession>A0AB74D130</accession>
<evidence type="ECO:0000259" key="1">
    <source>
        <dbReference type="PROSITE" id="PS51186"/>
    </source>
</evidence>
<dbReference type="PROSITE" id="PS51186">
    <property type="entry name" value="GNAT"/>
    <property type="match status" value="1"/>
</dbReference>
<sequence>MPLFEPVTLTTARLNLRPLQEEDAHALFAIWSDAEAMRYFSFPAMTSVDQATERVARKLSTAARGEDLTCAIELRATGEVLGECALFNVHESCRRAEIGFSLKRTHWGSGYTSEAAAALVGHAFGTLDLRRIEADIDPRNAASARVLERLGFVREGLLRERWMVGDEVSDSALYGLLKRERCGQRICDAPVA</sequence>
<dbReference type="AlphaFoldDB" id="A0AB74D130"/>
<dbReference type="GO" id="GO:0016747">
    <property type="term" value="F:acyltransferase activity, transferring groups other than amino-acyl groups"/>
    <property type="evidence" value="ECO:0007669"/>
    <property type="project" value="InterPro"/>
</dbReference>